<dbReference type="GO" id="GO:0005737">
    <property type="term" value="C:cytoplasm"/>
    <property type="evidence" value="ECO:0007669"/>
    <property type="project" value="TreeGrafter"/>
</dbReference>
<dbReference type="InterPro" id="IPR009091">
    <property type="entry name" value="RCC1/BLIP-II"/>
</dbReference>
<dbReference type="PROSITE" id="PS50012">
    <property type="entry name" value="RCC1_3"/>
    <property type="match status" value="5"/>
</dbReference>
<dbReference type="SUPFAM" id="SSF56204">
    <property type="entry name" value="Hect, E3 ligase catalytic domain"/>
    <property type="match status" value="1"/>
</dbReference>
<dbReference type="PANTHER" id="PTHR45622:SF73">
    <property type="entry name" value="E3 UBIQUITIN-PROTEIN LIGASE HERC4-LIKE ISOFORM X1-RELATED"/>
    <property type="match status" value="1"/>
</dbReference>
<dbReference type="Pfam" id="PF00632">
    <property type="entry name" value="HECT"/>
    <property type="match status" value="1"/>
</dbReference>
<name>A0AAY5KUP2_ESOLU</name>
<evidence type="ECO:0000256" key="5">
    <source>
        <dbReference type="PROSITE-ProRule" id="PRU00235"/>
    </source>
</evidence>
<dbReference type="CDD" id="cd00078">
    <property type="entry name" value="HECTc"/>
    <property type="match status" value="1"/>
</dbReference>
<evidence type="ECO:0000256" key="1">
    <source>
        <dbReference type="ARBA" id="ARBA00022679"/>
    </source>
</evidence>
<evidence type="ECO:0000256" key="2">
    <source>
        <dbReference type="ARBA" id="ARBA00022737"/>
    </source>
</evidence>
<dbReference type="GeneTree" id="ENSGT00940000165755"/>
<feature type="repeat" description="RCC1" evidence="5">
    <location>
        <begin position="246"/>
        <end position="297"/>
    </location>
</feature>
<dbReference type="Gene3D" id="3.30.2160.10">
    <property type="entry name" value="Hect, E3 ligase catalytic domain"/>
    <property type="match status" value="1"/>
</dbReference>
<dbReference type="Gene3D" id="3.30.2410.10">
    <property type="entry name" value="Hect, E3 ligase catalytic domain"/>
    <property type="match status" value="1"/>
</dbReference>
<feature type="active site" description="Glycyl thioester intermediate" evidence="4">
    <location>
        <position position="969"/>
    </location>
</feature>
<dbReference type="GO" id="GO:0016567">
    <property type="term" value="P:protein ubiquitination"/>
    <property type="evidence" value="ECO:0007669"/>
    <property type="project" value="TreeGrafter"/>
</dbReference>
<dbReference type="Gene3D" id="2.130.10.30">
    <property type="entry name" value="Regulator of chromosome condensation 1/beta-lactamase-inhibitor protein II"/>
    <property type="match status" value="1"/>
</dbReference>
<reference evidence="7" key="3">
    <citation type="submission" date="2025-09" db="UniProtKB">
        <authorList>
            <consortium name="Ensembl"/>
        </authorList>
    </citation>
    <scope>IDENTIFICATION</scope>
</reference>
<proteinExistence type="predicted"/>
<feature type="repeat" description="RCC1" evidence="5">
    <location>
        <begin position="299"/>
        <end position="353"/>
    </location>
</feature>
<keyword evidence="2" id="KW-0677">Repeat</keyword>
<feature type="repeat" description="RCC1" evidence="5">
    <location>
        <begin position="102"/>
        <end position="140"/>
    </location>
</feature>
<dbReference type="GO" id="GO:0061630">
    <property type="term" value="F:ubiquitin protein ligase activity"/>
    <property type="evidence" value="ECO:0007669"/>
    <property type="project" value="TreeGrafter"/>
</dbReference>
<dbReference type="FunFam" id="3.30.2410.10:FF:000003">
    <property type="entry name" value="probable E3 ubiquitin-protein ligase HERC4 isoform X1"/>
    <property type="match status" value="1"/>
</dbReference>
<dbReference type="Proteomes" id="UP000265140">
    <property type="component" value="Chromosome 25"/>
</dbReference>
<dbReference type="RefSeq" id="XP_010889879.2">
    <property type="nucleotide sequence ID" value="XM_010891577.4"/>
</dbReference>
<feature type="repeat" description="RCC1" evidence="5">
    <location>
        <begin position="141"/>
        <end position="193"/>
    </location>
</feature>
<dbReference type="AlphaFoldDB" id="A0AAY5KUP2"/>
<dbReference type="InterPro" id="IPR058923">
    <property type="entry name" value="RCC1-like_dom"/>
</dbReference>
<dbReference type="PROSITE" id="PS50237">
    <property type="entry name" value="HECT"/>
    <property type="match status" value="1"/>
</dbReference>
<evidence type="ECO:0000313" key="7">
    <source>
        <dbReference type="Ensembl" id="ENSELUP00000092893.1"/>
    </source>
</evidence>
<reference evidence="7 8" key="1">
    <citation type="submission" date="2020-02" db="EMBL/GenBank/DDBJ databases">
        <title>Esox lucius (northern pike) genome, fEsoLuc1, primary haplotype.</title>
        <authorList>
            <person name="Myers G."/>
            <person name="Karagic N."/>
            <person name="Meyer A."/>
            <person name="Pippel M."/>
            <person name="Reichard M."/>
            <person name="Winkler S."/>
            <person name="Tracey A."/>
            <person name="Sims Y."/>
            <person name="Howe K."/>
            <person name="Rhie A."/>
            <person name="Formenti G."/>
            <person name="Durbin R."/>
            <person name="Fedrigo O."/>
            <person name="Jarvis E.D."/>
        </authorList>
    </citation>
    <scope>NUCLEOTIDE SEQUENCE [LARGE SCALE GENOMIC DNA]</scope>
</reference>
<dbReference type="Gene3D" id="3.90.1750.10">
    <property type="entry name" value="Hect, E3 ligase catalytic domains"/>
    <property type="match status" value="1"/>
</dbReference>
<accession>A0AAY5KUP2</accession>
<keyword evidence="8" id="KW-1185">Reference proteome</keyword>
<protein>
    <recommendedName>
        <fullName evidence="6">HECT domain-containing protein</fullName>
    </recommendedName>
</protein>
<dbReference type="InterPro" id="IPR051709">
    <property type="entry name" value="Ub-ligase/GTPase-reg"/>
</dbReference>
<dbReference type="InterPro" id="IPR000408">
    <property type="entry name" value="Reg_chr_condens"/>
</dbReference>
<organism evidence="7 8">
    <name type="scientific">Esox lucius</name>
    <name type="common">Northern pike</name>
    <dbReference type="NCBI Taxonomy" id="8010"/>
    <lineage>
        <taxon>Eukaryota</taxon>
        <taxon>Metazoa</taxon>
        <taxon>Chordata</taxon>
        <taxon>Craniata</taxon>
        <taxon>Vertebrata</taxon>
        <taxon>Euteleostomi</taxon>
        <taxon>Actinopterygii</taxon>
        <taxon>Neopterygii</taxon>
        <taxon>Teleostei</taxon>
        <taxon>Protacanthopterygii</taxon>
        <taxon>Esociformes</taxon>
        <taxon>Esocidae</taxon>
        <taxon>Esox</taxon>
    </lineage>
</organism>
<dbReference type="PANTHER" id="PTHR45622">
    <property type="entry name" value="UBIQUITIN-PROTEIN LIGASE E3A-RELATED"/>
    <property type="match status" value="1"/>
</dbReference>
<dbReference type="GeneID" id="105022848"/>
<evidence type="ECO:0000256" key="4">
    <source>
        <dbReference type="PROSITE-ProRule" id="PRU00104"/>
    </source>
</evidence>
<keyword evidence="3 4" id="KW-0833">Ubl conjugation pathway</keyword>
<dbReference type="SUPFAM" id="SSF50985">
    <property type="entry name" value="RCC1/BLIP-II"/>
    <property type="match status" value="1"/>
</dbReference>
<dbReference type="InterPro" id="IPR035983">
    <property type="entry name" value="Hect_E3_ubiquitin_ligase"/>
</dbReference>
<dbReference type="PRINTS" id="PR00633">
    <property type="entry name" value="RCCNDNSATION"/>
</dbReference>
<feature type="repeat" description="RCC1" evidence="5">
    <location>
        <begin position="194"/>
        <end position="245"/>
    </location>
</feature>
<feature type="domain" description="HECT" evidence="6">
    <location>
        <begin position="679"/>
        <end position="998"/>
    </location>
</feature>
<dbReference type="PROSITE" id="PS00626">
    <property type="entry name" value="RCC1_2"/>
    <property type="match status" value="2"/>
</dbReference>
<keyword evidence="1" id="KW-0808">Transferase</keyword>
<dbReference type="Pfam" id="PF25390">
    <property type="entry name" value="WD40_RLD"/>
    <property type="match status" value="1"/>
</dbReference>
<dbReference type="Ensembl" id="ENSELUT00000105714.1">
    <property type="protein sequence ID" value="ENSELUP00000092893.1"/>
    <property type="gene ID" value="ENSELUG00000034867.1"/>
</dbReference>
<evidence type="ECO:0000313" key="8">
    <source>
        <dbReference type="Proteomes" id="UP000265140"/>
    </source>
</evidence>
<dbReference type="GO" id="GO:0006511">
    <property type="term" value="P:ubiquitin-dependent protein catabolic process"/>
    <property type="evidence" value="ECO:0007669"/>
    <property type="project" value="TreeGrafter"/>
</dbReference>
<reference evidence="7" key="2">
    <citation type="submission" date="2025-08" db="UniProtKB">
        <authorList>
            <consortium name="Ensembl"/>
        </authorList>
    </citation>
    <scope>IDENTIFICATION</scope>
</reference>
<dbReference type="InterPro" id="IPR000569">
    <property type="entry name" value="HECT_dom"/>
</dbReference>
<evidence type="ECO:0000256" key="3">
    <source>
        <dbReference type="ARBA" id="ARBA00022786"/>
    </source>
</evidence>
<dbReference type="SMART" id="SM00119">
    <property type="entry name" value="HECTc"/>
    <property type="match status" value="1"/>
</dbReference>
<sequence length="998" mass="111883">MISWGEDSRNGFGLLNSNVLDSTKTDSNCVHWLQPKSEILHLFASKSVFAFIRNDGGSVSVARMREEDGRRITGKLKSSNFKEKIRSLCCGESHVVLLSEKGRLLSLGTDNISRPITIPNCRPVTQVACGDQHSIALTQDGQVFTWGLNTSGQLGLGRAVPSAASPQPLKSLSGVPLVQITAAGDHSFALSLSGSVFGWGKNAAGQLGLGDTEDRHGPVQVDCLNLKKTVLIACGEEHTAVLTKGGVVLTFGSGRYGQLGHNSFSDELRPRVVGELWGGNVTQIACGRHHTLAFVRASNKIYSFGCGEQGQLGNGVKINQSVPLPMQLPDQMNDMHVEHIYAGGNLSFGLCGLGQEFEEKSNNFRSSLKKVSNKLDMKIIDKWMSGCDSKSWKKVKKEIKQIFSSASCLNGSFLDERCDKHYQTSPNQSGLDFSLVRDAFRKLTKKDVLAEVETAVQDMLLPALYEDPVGVEGLRIYLLLPELLRVLQKQQRGADLTEAVAAAILRLHPNKLRVLGDLWTSLKPSVLTKQIGVWKKILSRILTSGDPSRSRDTGVKHLLQVLDHVYRASQKSGKTPKIPDSTFCMEEFQFNPEFLKEDLILWHSKKDVGPMPAIFCCYPFVMNLPSKINVFNIYATLMMKKNQPLTGMWPFFIAPAWFELKVKRASLVEDTFQQLSQARCSAFKRPLVVYFDEDSKQTDVYKRDFFLHLFDKLLKPDSRMFMYNDTKTLAWFPAKPTVDKTRYFLFGVLCGLALFNNNMVKLPFPFAFFKKLLNVSTSLEDLKEFSPVLAGSLQYILDFPDDDVEDMDITFSVTWNDVEAELEPEETGKLVTGANKKEFVDAYVNYVFNTSVKTVFEEFRRGFFEVCSKGVVGIFQPEELRGVMVGKENYDWEKLKQNTTYEGQYYAGHPNILAFWESFEELTEDQKKAFLLFLTGCDRVPILGMDQIRMRVQTLLNSSQQHFPEALTCHSILLLPLYSSKETLKARLVQAVGHNRGF</sequence>
<evidence type="ECO:0000259" key="6">
    <source>
        <dbReference type="PROSITE" id="PS50237"/>
    </source>
</evidence>
<dbReference type="KEGG" id="els:105022848"/>